<sequence length="100" mass="11635">MNNDELVKGLTELLQKRIDAGWNRMGVRCETENMKYVERSKAVRSYIVDLFDGYEGVEGLHELEGLIDKSIAMYYFPKSAMDDFEEPEPDDFMEPEPKGY</sequence>
<dbReference type="RefSeq" id="WP_074816807.1">
    <property type="nucleotide sequence ID" value="NZ_FOJX01000011.1"/>
</dbReference>
<gene>
    <name evidence="1" type="ORF">SAMN05216587_11186</name>
</gene>
<name>A0A1I0YBK6_SELRU</name>
<accession>A0A1I0YBK6</accession>
<proteinExistence type="predicted"/>
<organism evidence="1 2">
    <name type="scientific">Selenomonas ruminantium</name>
    <dbReference type="NCBI Taxonomy" id="971"/>
    <lineage>
        <taxon>Bacteria</taxon>
        <taxon>Bacillati</taxon>
        <taxon>Bacillota</taxon>
        <taxon>Negativicutes</taxon>
        <taxon>Selenomonadales</taxon>
        <taxon>Selenomonadaceae</taxon>
        <taxon>Selenomonas</taxon>
    </lineage>
</organism>
<reference evidence="1 2" key="1">
    <citation type="submission" date="2016-10" db="EMBL/GenBank/DDBJ databases">
        <authorList>
            <person name="de Groot N.N."/>
        </authorList>
    </citation>
    <scope>NUCLEOTIDE SEQUENCE [LARGE SCALE GENOMIC DNA]</scope>
    <source>
        <strain evidence="1 2">L14</strain>
    </source>
</reference>
<dbReference type="AlphaFoldDB" id="A0A1I0YBK6"/>
<evidence type="ECO:0000313" key="2">
    <source>
        <dbReference type="Proteomes" id="UP000183843"/>
    </source>
</evidence>
<dbReference type="EMBL" id="FOJX01000011">
    <property type="protein sequence ID" value="SFB10651.1"/>
    <property type="molecule type" value="Genomic_DNA"/>
</dbReference>
<evidence type="ECO:0000313" key="1">
    <source>
        <dbReference type="EMBL" id="SFB10651.1"/>
    </source>
</evidence>
<protein>
    <submittedName>
        <fullName evidence="1">Uncharacterized protein</fullName>
    </submittedName>
</protein>
<dbReference type="Proteomes" id="UP000183843">
    <property type="component" value="Unassembled WGS sequence"/>
</dbReference>